<feature type="compositionally biased region" description="Pro residues" evidence="1">
    <location>
        <begin position="237"/>
        <end position="250"/>
    </location>
</feature>
<protein>
    <submittedName>
        <fullName evidence="2">Uncharacterized protein</fullName>
    </submittedName>
</protein>
<feature type="compositionally biased region" description="Pro residues" evidence="1">
    <location>
        <begin position="158"/>
        <end position="168"/>
    </location>
</feature>
<name>A0AAD9JXG0_9ANNE</name>
<evidence type="ECO:0000256" key="1">
    <source>
        <dbReference type="SAM" id="MobiDB-lite"/>
    </source>
</evidence>
<feature type="compositionally biased region" description="Low complexity" evidence="1">
    <location>
        <begin position="53"/>
        <end position="69"/>
    </location>
</feature>
<evidence type="ECO:0000313" key="2">
    <source>
        <dbReference type="EMBL" id="KAK2160490.1"/>
    </source>
</evidence>
<proteinExistence type="predicted"/>
<accession>A0AAD9JXG0</accession>
<feature type="region of interest" description="Disordered" evidence="1">
    <location>
        <begin position="135"/>
        <end position="250"/>
    </location>
</feature>
<evidence type="ECO:0000313" key="3">
    <source>
        <dbReference type="Proteomes" id="UP001208570"/>
    </source>
</evidence>
<keyword evidence="3" id="KW-1185">Reference proteome</keyword>
<gene>
    <name evidence="2" type="ORF">LSH36_132g02014</name>
</gene>
<feature type="compositionally biased region" description="Polar residues" evidence="1">
    <location>
        <begin position="70"/>
        <end position="79"/>
    </location>
</feature>
<feature type="region of interest" description="Disordered" evidence="1">
    <location>
        <begin position="1"/>
        <end position="79"/>
    </location>
</feature>
<comment type="caution">
    <text evidence="2">The sequence shown here is derived from an EMBL/GenBank/DDBJ whole genome shotgun (WGS) entry which is preliminary data.</text>
</comment>
<feature type="compositionally biased region" description="Polar residues" evidence="1">
    <location>
        <begin position="18"/>
        <end position="32"/>
    </location>
</feature>
<feature type="compositionally biased region" description="Pro residues" evidence="1">
    <location>
        <begin position="136"/>
        <end position="150"/>
    </location>
</feature>
<reference evidence="2" key="1">
    <citation type="journal article" date="2023" name="Mol. Biol. Evol.">
        <title>Third-Generation Sequencing Reveals the Adaptive Role of the Epigenome in Three Deep-Sea Polychaetes.</title>
        <authorList>
            <person name="Perez M."/>
            <person name="Aroh O."/>
            <person name="Sun Y."/>
            <person name="Lan Y."/>
            <person name="Juniper S.K."/>
            <person name="Young C.R."/>
            <person name="Angers B."/>
            <person name="Qian P.Y."/>
        </authorList>
    </citation>
    <scope>NUCLEOTIDE SEQUENCE</scope>
    <source>
        <strain evidence="2">P08H-3</strain>
    </source>
</reference>
<dbReference type="AlphaFoldDB" id="A0AAD9JXG0"/>
<dbReference type="Proteomes" id="UP001208570">
    <property type="component" value="Unassembled WGS sequence"/>
</dbReference>
<feature type="compositionally biased region" description="Polar residues" evidence="1">
    <location>
        <begin position="220"/>
        <end position="234"/>
    </location>
</feature>
<dbReference type="EMBL" id="JAODUP010000132">
    <property type="protein sequence ID" value="KAK2160490.1"/>
    <property type="molecule type" value="Genomic_DNA"/>
</dbReference>
<organism evidence="2 3">
    <name type="scientific">Paralvinella palmiformis</name>
    <dbReference type="NCBI Taxonomy" id="53620"/>
    <lineage>
        <taxon>Eukaryota</taxon>
        <taxon>Metazoa</taxon>
        <taxon>Spiralia</taxon>
        <taxon>Lophotrochozoa</taxon>
        <taxon>Annelida</taxon>
        <taxon>Polychaeta</taxon>
        <taxon>Sedentaria</taxon>
        <taxon>Canalipalpata</taxon>
        <taxon>Terebellida</taxon>
        <taxon>Terebelliformia</taxon>
        <taxon>Alvinellidae</taxon>
        <taxon>Paralvinella</taxon>
    </lineage>
</organism>
<feature type="compositionally biased region" description="Low complexity" evidence="1">
    <location>
        <begin position="172"/>
        <end position="184"/>
    </location>
</feature>
<sequence>MSLHLRKPKGTFGHQEKTVTPNFSQRGASSGTDMWPPKDYQSWPPSDRMAHTSQNGIISSQHSHSSVSGTDNSGAQRYKFTGTTSSTATFINSHSQERFGRGQHIRSQISVSSGSLLGTPPPGVTTRVPSLSVMQPGPPGMGPTVQPPSFLPRHQSPMMPPYGSPFPGPRVSASGSQSSEASCSVLPPHVMSGMPRDSHFQQCHPAQELWHQPHSPHFNPPSQSIPSRAQSSKHNPMLPPHPQHMRPPPLIPQMRPDVIGIPYVGNRPMGPGFNSAAPYSGHTQQQFGGAPRFTCGPVRSFRPPWGGNQSYH</sequence>